<dbReference type="GO" id="GO:0016301">
    <property type="term" value="F:kinase activity"/>
    <property type="evidence" value="ECO:0007669"/>
    <property type="project" value="UniProtKB-KW"/>
</dbReference>
<dbReference type="InterPro" id="IPR036097">
    <property type="entry name" value="HisK_dim/P_sf"/>
</dbReference>
<dbReference type="RefSeq" id="WP_344674092.1">
    <property type="nucleotide sequence ID" value="NZ_BAAAZI010000006.1"/>
</dbReference>
<feature type="transmembrane region" description="Helical" evidence="10">
    <location>
        <begin position="53"/>
        <end position="74"/>
    </location>
</feature>
<dbReference type="PROSITE" id="PS50109">
    <property type="entry name" value="HIS_KIN"/>
    <property type="match status" value="1"/>
</dbReference>
<dbReference type="Gene3D" id="3.30.565.10">
    <property type="entry name" value="Histidine kinase-like ATPase, C-terminal domain"/>
    <property type="match status" value="1"/>
</dbReference>
<protein>
    <recommendedName>
        <fullName evidence="2">histidine kinase</fullName>
        <ecNumber evidence="2">2.7.13.3</ecNumber>
    </recommendedName>
</protein>
<reference evidence="13" key="1">
    <citation type="journal article" date="2019" name="Int. J. Syst. Evol. Microbiol.">
        <title>The Global Catalogue of Microorganisms (GCM) 10K type strain sequencing project: providing services to taxonomists for standard genome sequencing and annotation.</title>
        <authorList>
            <consortium name="The Broad Institute Genomics Platform"/>
            <consortium name="The Broad Institute Genome Sequencing Center for Infectious Disease"/>
            <person name="Wu L."/>
            <person name="Ma J."/>
        </authorList>
    </citation>
    <scope>NUCLEOTIDE SEQUENCE [LARGE SCALE GENOMIC DNA]</scope>
    <source>
        <strain evidence="13">JCM 16704</strain>
    </source>
</reference>
<keyword evidence="9" id="KW-0175">Coiled coil</keyword>
<keyword evidence="10" id="KW-0472">Membrane</keyword>
<keyword evidence="13" id="KW-1185">Reference proteome</keyword>
<name>A0ABP7YN01_9SPHI</name>
<dbReference type="InterPro" id="IPR003594">
    <property type="entry name" value="HATPase_dom"/>
</dbReference>
<feature type="domain" description="Histidine kinase" evidence="11">
    <location>
        <begin position="206"/>
        <end position="420"/>
    </location>
</feature>
<dbReference type="PRINTS" id="PR00344">
    <property type="entry name" value="BCTRLSENSOR"/>
</dbReference>
<dbReference type="InterPro" id="IPR004358">
    <property type="entry name" value="Sig_transdc_His_kin-like_C"/>
</dbReference>
<evidence type="ECO:0000256" key="3">
    <source>
        <dbReference type="ARBA" id="ARBA00022553"/>
    </source>
</evidence>
<dbReference type="PANTHER" id="PTHR42878:SF7">
    <property type="entry name" value="SENSOR HISTIDINE KINASE GLRK"/>
    <property type="match status" value="1"/>
</dbReference>
<accession>A0ABP7YN01</accession>
<keyword evidence="7" id="KW-0067">ATP-binding</keyword>
<comment type="caution">
    <text evidence="12">The sequence shown here is derived from an EMBL/GenBank/DDBJ whole genome shotgun (WGS) entry which is preliminary data.</text>
</comment>
<feature type="transmembrane region" description="Helical" evidence="10">
    <location>
        <begin position="157"/>
        <end position="175"/>
    </location>
</feature>
<dbReference type="SMART" id="SM00387">
    <property type="entry name" value="HATPase_c"/>
    <property type="match status" value="1"/>
</dbReference>
<dbReference type="EMBL" id="BAAAZI010000006">
    <property type="protein sequence ID" value="GAA4138644.1"/>
    <property type="molecule type" value="Genomic_DNA"/>
</dbReference>
<organism evidence="12 13">
    <name type="scientific">Sphingobacterium kyonggiense</name>
    <dbReference type="NCBI Taxonomy" id="714075"/>
    <lineage>
        <taxon>Bacteria</taxon>
        <taxon>Pseudomonadati</taxon>
        <taxon>Bacteroidota</taxon>
        <taxon>Sphingobacteriia</taxon>
        <taxon>Sphingobacteriales</taxon>
        <taxon>Sphingobacteriaceae</taxon>
        <taxon>Sphingobacterium</taxon>
    </lineage>
</organism>
<dbReference type="Proteomes" id="UP001500101">
    <property type="component" value="Unassembled WGS sequence"/>
</dbReference>
<evidence type="ECO:0000256" key="5">
    <source>
        <dbReference type="ARBA" id="ARBA00022741"/>
    </source>
</evidence>
<dbReference type="Pfam" id="PF02518">
    <property type="entry name" value="HATPase_c"/>
    <property type="match status" value="1"/>
</dbReference>
<dbReference type="InterPro" id="IPR003661">
    <property type="entry name" value="HisK_dim/P_dom"/>
</dbReference>
<feature type="transmembrane region" description="Helical" evidence="10">
    <location>
        <begin position="104"/>
        <end position="119"/>
    </location>
</feature>
<dbReference type="PANTHER" id="PTHR42878">
    <property type="entry name" value="TWO-COMPONENT HISTIDINE KINASE"/>
    <property type="match status" value="1"/>
</dbReference>
<sequence>MKIPENIDRILNLGILDEDSFLVKKEIRLANIITVSCSIIIFIYGFINIWKFPIIGIANFIGASLMILTLGFHAKRKLKTGQIWFLTSMGLLLAFVNFISPNTTEYFLISLIALSLLVLRDNISKIILSVFVSAAIIIPKYLDYSFPFLEHVAKHRLIFNSIWGLVILIVLSYYLRSIQKKYQEEIEEKSAQINDLNRDLKHLFAIIAHDIHSPLQSSTSMLKDLSGTQMSSEWKETAIKLVHKQLSTLQINLNNLLEWSRHNMQGLQTMPEGIMLAKIVNETLKSMEERFLEKEIQIDIQIAQDIQVYADPIQFTVILRNLLDNALKFSNPNGLIAIKASKEKENTSISIEDHGVGIDQQFIDSLFHTIKDPSFGTSGERGTGLGLVLVDKLIQANHGTVKIKSKPEQGTTILIDLPNR</sequence>
<dbReference type="InterPro" id="IPR005467">
    <property type="entry name" value="His_kinase_dom"/>
</dbReference>
<keyword evidence="5" id="KW-0547">Nucleotide-binding</keyword>
<dbReference type="Gene3D" id="1.10.287.130">
    <property type="match status" value="1"/>
</dbReference>
<evidence type="ECO:0000256" key="4">
    <source>
        <dbReference type="ARBA" id="ARBA00022679"/>
    </source>
</evidence>
<evidence type="ECO:0000256" key="7">
    <source>
        <dbReference type="ARBA" id="ARBA00022840"/>
    </source>
</evidence>
<feature type="coiled-coil region" evidence="9">
    <location>
        <begin position="179"/>
        <end position="206"/>
    </location>
</feature>
<feature type="transmembrane region" description="Helical" evidence="10">
    <location>
        <begin position="81"/>
        <end position="98"/>
    </location>
</feature>
<evidence type="ECO:0000256" key="6">
    <source>
        <dbReference type="ARBA" id="ARBA00022777"/>
    </source>
</evidence>
<evidence type="ECO:0000259" key="11">
    <source>
        <dbReference type="PROSITE" id="PS50109"/>
    </source>
</evidence>
<dbReference type="CDD" id="cd00082">
    <property type="entry name" value="HisKA"/>
    <property type="match status" value="1"/>
</dbReference>
<gene>
    <name evidence="12" type="ORF">GCM10022216_15920</name>
</gene>
<evidence type="ECO:0000256" key="1">
    <source>
        <dbReference type="ARBA" id="ARBA00000085"/>
    </source>
</evidence>
<evidence type="ECO:0000313" key="13">
    <source>
        <dbReference type="Proteomes" id="UP001500101"/>
    </source>
</evidence>
<keyword evidence="10" id="KW-1133">Transmembrane helix</keyword>
<dbReference type="SUPFAM" id="SSF55874">
    <property type="entry name" value="ATPase domain of HSP90 chaperone/DNA topoisomerase II/histidine kinase"/>
    <property type="match status" value="1"/>
</dbReference>
<dbReference type="EC" id="2.7.13.3" evidence="2"/>
<evidence type="ECO:0000256" key="2">
    <source>
        <dbReference type="ARBA" id="ARBA00012438"/>
    </source>
</evidence>
<feature type="transmembrane region" description="Helical" evidence="10">
    <location>
        <begin position="126"/>
        <end position="142"/>
    </location>
</feature>
<comment type="catalytic activity">
    <reaction evidence="1">
        <text>ATP + protein L-histidine = ADP + protein N-phospho-L-histidine.</text>
        <dbReference type="EC" id="2.7.13.3"/>
    </reaction>
</comment>
<evidence type="ECO:0000256" key="9">
    <source>
        <dbReference type="SAM" id="Coils"/>
    </source>
</evidence>
<keyword evidence="4" id="KW-0808">Transferase</keyword>
<dbReference type="InterPro" id="IPR036890">
    <property type="entry name" value="HATPase_C_sf"/>
</dbReference>
<dbReference type="InterPro" id="IPR050351">
    <property type="entry name" value="BphY/WalK/GraS-like"/>
</dbReference>
<feature type="transmembrane region" description="Helical" evidence="10">
    <location>
        <begin position="29"/>
        <end position="47"/>
    </location>
</feature>
<keyword evidence="6 12" id="KW-0418">Kinase</keyword>
<evidence type="ECO:0000313" key="12">
    <source>
        <dbReference type="EMBL" id="GAA4138644.1"/>
    </source>
</evidence>
<dbReference type="SUPFAM" id="SSF47384">
    <property type="entry name" value="Homodimeric domain of signal transducing histidine kinase"/>
    <property type="match status" value="1"/>
</dbReference>
<keyword evidence="8" id="KW-0902">Two-component regulatory system</keyword>
<keyword evidence="10" id="KW-0812">Transmembrane</keyword>
<evidence type="ECO:0000256" key="10">
    <source>
        <dbReference type="SAM" id="Phobius"/>
    </source>
</evidence>
<evidence type="ECO:0000256" key="8">
    <source>
        <dbReference type="ARBA" id="ARBA00023012"/>
    </source>
</evidence>
<proteinExistence type="predicted"/>
<keyword evidence="3" id="KW-0597">Phosphoprotein</keyword>